<dbReference type="SUPFAM" id="SSF53098">
    <property type="entry name" value="Ribonuclease H-like"/>
    <property type="match status" value="1"/>
</dbReference>
<keyword evidence="2" id="KW-1185">Reference proteome</keyword>
<evidence type="ECO:0008006" key="3">
    <source>
        <dbReference type="Google" id="ProtNLM"/>
    </source>
</evidence>
<dbReference type="EMBL" id="JARBJD010000102">
    <property type="protein sequence ID" value="KAK2952516.1"/>
    <property type="molecule type" value="Genomic_DNA"/>
</dbReference>
<organism evidence="1 2">
    <name type="scientific">Blattamonas nauphoetae</name>
    <dbReference type="NCBI Taxonomy" id="2049346"/>
    <lineage>
        <taxon>Eukaryota</taxon>
        <taxon>Metamonada</taxon>
        <taxon>Preaxostyla</taxon>
        <taxon>Oxymonadida</taxon>
        <taxon>Blattamonas</taxon>
    </lineage>
</organism>
<gene>
    <name evidence="1" type="ORF">BLNAU_12481</name>
</gene>
<evidence type="ECO:0000313" key="1">
    <source>
        <dbReference type="EMBL" id="KAK2952516.1"/>
    </source>
</evidence>
<proteinExistence type="predicted"/>
<protein>
    <recommendedName>
        <fullName evidence="3">DUF4371 domain-containing protein</fullName>
    </recommendedName>
</protein>
<name>A0ABQ9XKH7_9EUKA</name>
<dbReference type="Proteomes" id="UP001281761">
    <property type="component" value="Unassembled WGS sequence"/>
</dbReference>
<reference evidence="1 2" key="1">
    <citation type="journal article" date="2022" name="bioRxiv">
        <title>Genomics of Preaxostyla Flagellates Illuminates Evolutionary Transitions and the Path Towards Mitochondrial Loss.</title>
        <authorList>
            <person name="Novak L.V.F."/>
            <person name="Treitli S.C."/>
            <person name="Pyrih J."/>
            <person name="Halakuc P."/>
            <person name="Pipaliya S.V."/>
            <person name="Vacek V."/>
            <person name="Brzon O."/>
            <person name="Soukal P."/>
            <person name="Eme L."/>
            <person name="Dacks J.B."/>
            <person name="Karnkowska A."/>
            <person name="Elias M."/>
            <person name="Hampl V."/>
        </authorList>
    </citation>
    <scope>NUCLEOTIDE SEQUENCE [LARGE SCALE GENOMIC DNA]</scope>
    <source>
        <strain evidence="1">NAU3</strain>
        <tissue evidence="1">Gut</tissue>
    </source>
</reference>
<dbReference type="PANTHER" id="PTHR45913:SF5">
    <property type="entry name" value="GENERAL TRANSCRIPTION FACTOR II-I REPEAT DOMAIN-CONTAINING PROTEIN 2A-LIKE PROTEIN"/>
    <property type="match status" value="1"/>
</dbReference>
<comment type="caution">
    <text evidence="1">The sequence shown here is derived from an EMBL/GenBank/DDBJ whole genome shotgun (WGS) entry which is preliminary data.</text>
</comment>
<dbReference type="InterPro" id="IPR012337">
    <property type="entry name" value="RNaseH-like_sf"/>
</dbReference>
<accession>A0ABQ9XKH7</accession>
<dbReference type="PANTHER" id="PTHR45913">
    <property type="entry name" value="EPM2A-INTERACTING PROTEIN 1"/>
    <property type="match status" value="1"/>
</dbReference>
<sequence>MTIRNLKWSKLPKGFLMPSLHLEARQFPPSSTINFSSSYHYQQMINILDEHFRREILEEIRKHELFSIMIDAGTDCTGNKIFSVMVRFWVDSALKTIHVGLQDLKGNSTGRGQYEALCSILTNFGLSLNNCVCICTDGDSSPARNQARF</sequence>
<evidence type="ECO:0000313" key="2">
    <source>
        <dbReference type="Proteomes" id="UP001281761"/>
    </source>
</evidence>